<dbReference type="Gene3D" id="2.40.50.140">
    <property type="entry name" value="Nucleic acid-binding proteins"/>
    <property type="match status" value="1"/>
</dbReference>
<dbReference type="SUPFAM" id="SSF50249">
    <property type="entry name" value="Nucleic acid-binding proteins"/>
    <property type="match status" value="1"/>
</dbReference>
<dbReference type="InterPro" id="IPR012340">
    <property type="entry name" value="NA-bd_OB-fold"/>
</dbReference>
<keyword evidence="5" id="KW-0479">Metal-binding</keyword>
<dbReference type="InterPro" id="IPR033136">
    <property type="entry name" value="DNA_ligase_CS"/>
</dbReference>
<dbReference type="Pfam" id="PF00533">
    <property type="entry name" value="BRCT"/>
    <property type="match status" value="1"/>
</dbReference>
<dbReference type="GO" id="GO:0046872">
    <property type="term" value="F:metal ion binding"/>
    <property type="evidence" value="ECO:0007669"/>
    <property type="project" value="UniProtKB-KW"/>
</dbReference>
<dbReference type="GO" id="GO:0003911">
    <property type="term" value="F:DNA ligase (NAD+) activity"/>
    <property type="evidence" value="ECO:0007669"/>
    <property type="project" value="UniProtKB-EC"/>
</dbReference>
<dbReference type="SUPFAM" id="SSF52113">
    <property type="entry name" value="BRCT domain"/>
    <property type="match status" value="1"/>
</dbReference>
<keyword evidence="10" id="KW-0234">DNA repair</keyword>
<evidence type="ECO:0000256" key="2">
    <source>
        <dbReference type="ARBA" id="ARBA00012722"/>
    </source>
</evidence>
<comment type="caution">
    <text evidence="13">The sequence shown here is derived from an EMBL/GenBank/DDBJ whole genome shotgun (WGS) entry which is preliminary data.</text>
</comment>
<feature type="domain" description="BRCT" evidence="12">
    <location>
        <begin position="536"/>
        <end position="613"/>
    </location>
</feature>
<dbReference type="PIRSF" id="PIRSF001604">
    <property type="entry name" value="LigA"/>
    <property type="match status" value="1"/>
</dbReference>
<evidence type="ECO:0000256" key="7">
    <source>
        <dbReference type="ARBA" id="ARBA00022833"/>
    </source>
</evidence>
<dbReference type="OrthoDB" id="9759736at2"/>
<organism evidence="13 14">
    <name type="scientific">Acidithiobacillus thiooxidans</name>
    <name type="common">Thiobacillus thiooxidans</name>
    <dbReference type="NCBI Taxonomy" id="930"/>
    <lineage>
        <taxon>Bacteria</taxon>
        <taxon>Pseudomonadati</taxon>
        <taxon>Pseudomonadota</taxon>
        <taxon>Acidithiobacillia</taxon>
        <taxon>Acidithiobacillales</taxon>
        <taxon>Acidithiobacillaceae</taxon>
        <taxon>Acidithiobacillus</taxon>
    </lineage>
</organism>
<keyword evidence="4" id="KW-0235">DNA replication</keyword>
<evidence type="ECO:0000256" key="9">
    <source>
        <dbReference type="ARBA" id="ARBA00023027"/>
    </source>
</evidence>
<dbReference type="InterPro" id="IPR010994">
    <property type="entry name" value="RuvA_2-like"/>
</dbReference>
<dbReference type="SMART" id="SM00532">
    <property type="entry name" value="LIGANc"/>
    <property type="match status" value="1"/>
</dbReference>
<dbReference type="EC" id="6.5.1.2" evidence="2"/>
<evidence type="ECO:0000256" key="5">
    <source>
        <dbReference type="ARBA" id="ARBA00022723"/>
    </source>
</evidence>
<dbReference type="Gene3D" id="3.40.50.10190">
    <property type="entry name" value="BRCT domain"/>
    <property type="match status" value="1"/>
</dbReference>
<dbReference type="Proteomes" id="UP000095008">
    <property type="component" value="Unassembled WGS sequence"/>
</dbReference>
<dbReference type="Gene3D" id="1.10.150.20">
    <property type="entry name" value="5' to 3' exonuclease, C-terminal subdomain"/>
    <property type="match status" value="2"/>
</dbReference>
<evidence type="ECO:0000256" key="10">
    <source>
        <dbReference type="ARBA" id="ARBA00023204"/>
    </source>
</evidence>
<comment type="function">
    <text evidence="1">DNA ligase that catalyzes the formation of phosphodiester linkages between 5'-phosphoryl and 3'-hydroxyl groups in double-stranded DNA using NAD as a coenzyme and as the energy source for the reaction. It is essential for DNA replication and repair of damaged DNA.</text>
</comment>
<protein>
    <recommendedName>
        <fullName evidence="2">DNA ligase (NAD(+))</fullName>
        <ecNumber evidence="2">6.5.1.2</ecNumber>
    </recommendedName>
</protein>
<dbReference type="InterPro" id="IPR001357">
    <property type="entry name" value="BRCT_dom"/>
</dbReference>
<dbReference type="SMART" id="SM00292">
    <property type="entry name" value="BRCT"/>
    <property type="match status" value="1"/>
</dbReference>
<evidence type="ECO:0000256" key="6">
    <source>
        <dbReference type="ARBA" id="ARBA00022763"/>
    </source>
</evidence>
<dbReference type="InterPro" id="IPR013840">
    <property type="entry name" value="DNAligase_N"/>
</dbReference>
<dbReference type="EMBL" id="LWRY01000118">
    <property type="protein sequence ID" value="OCX72073.1"/>
    <property type="molecule type" value="Genomic_DNA"/>
</dbReference>
<sequence>MNIEALAAELAEDNRAYRAGNPRITDHEYDQKVEKLRKIYPAHPFLNQVEPEPEGVFSGEKVRHKTPMLSTKKAYSAEEIDTFIRSVLQAAQALGIPLDDVRFRATPKLDGLSGRYDGAGHLYTRGNGTEGQDISNALAKGLIIDGTGNPGDGEIVVDEQFFQEHLYGKTFNGRPLKHPRNFMVGFIGADTLGEHHRLAVAAQAARFVPYTEINQVTGDSLSLLENLEEISRTLRNDCAYRTDGIVIEAEDPQIKAFLGATDSYHRWQIAYKTKGETADVMVREVTWQVGRTGRITPVIELDPVELSGAVIQRVTAHNAATVKAKGIAPCTIIRLIRAGEVIPTMDTIIKPSGQVKIPDLCPCCSGPLQWEGENLICSAGVLCQDQVEGAMEHFCQTLEIEGFGPKIVEKLVAENGIRYFSDVFTLGLEECIALGISPGVAKNLAKAVDNRKKTPIDDWRVLAAFGIRNLGRGDAKNLLRHIRIDGLNGITTEFIRGIEGFGPITSGQIAADLQSNQDEIHRVVRHLHIVHSMDDAGQKPLQGEKMVFTGTFQSADRKTLEKTAEDLGATVQSGVNAGTTLLVIGDKPGAKKTTAAESLGIQTMDEGTYLDWIKSVPLTSKPAIHKSAPESLF</sequence>
<dbReference type="PROSITE" id="PS01056">
    <property type="entry name" value="DNA_LIGASE_N2"/>
    <property type="match status" value="1"/>
</dbReference>
<evidence type="ECO:0000256" key="1">
    <source>
        <dbReference type="ARBA" id="ARBA00004067"/>
    </source>
</evidence>
<evidence type="ECO:0000256" key="11">
    <source>
        <dbReference type="ARBA" id="ARBA00034005"/>
    </source>
</evidence>
<keyword evidence="8" id="KW-0460">Magnesium</keyword>
<dbReference type="AlphaFoldDB" id="A0A1C2IVI3"/>
<keyword evidence="9" id="KW-0520">NAD</keyword>
<name>A0A1C2IVI3_ACITH</name>
<dbReference type="PROSITE" id="PS50172">
    <property type="entry name" value="BRCT"/>
    <property type="match status" value="1"/>
</dbReference>
<keyword evidence="3" id="KW-0436">Ligase</keyword>
<dbReference type="SUPFAM" id="SSF56091">
    <property type="entry name" value="DNA ligase/mRNA capping enzyme, catalytic domain"/>
    <property type="match status" value="1"/>
</dbReference>
<keyword evidence="14" id="KW-1185">Reference proteome</keyword>
<reference evidence="13" key="1">
    <citation type="journal article" date="2016" name="Int. J. Mol. Sci.">
        <title>Comparative genomics of the extreme acidophile Acidithiobacillus thiooxidans reveals intraspecific divergence and niche adaptation.</title>
        <authorList>
            <person name="Zhang X."/>
            <person name="Feng X."/>
            <person name="Tao J."/>
            <person name="Ma L."/>
            <person name="Xiao Y."/>
            <person name="Liang Y."/>
            <person name="Liu X."/>
            <person name="Yin H."/>
        </authorList>
    </citation>
    <scope>NUCLEOTIDE SEQUENCE [LARGE SCALE GENOMIC DNA]</scope>
    <source>
        <strain evidence="13">DXS-W</strain>
    </source>
</reference>
<dbReference type="Pfam" id="PF03120">
    <property type="entry name" value="OB_DNA_ligase"/>
    <property type="match status" value="1"/>
</dbReference>
<keyword evidence="7" id="KW-0862">Zinc</keyword>
<dbReference type="Pfam" id="PF01653">
    <property type="entry name" value="DNA_ligase_aden"/>
    <property type="match status" value="1"/>
</dbReference>
<dbReference type="CDD" id="cd17748">
    <property type="entry name" value="BRCT_DNA_ligase_like"/>
    <property type="match status" value="1"/>
</dbReference>
<dbReference type="Gene3D" id="1.10.287.610">
    <property type="entry name" value="Helix hairpin bin"/>
    <property type="match status" value="1"/>
</dbReference>
<evidence type="ECO:0000259" key="12">
    <source>
        <dbReference type="PROSITE" id="PS50172"/>
    </source>
</evidence>
<dbReference type="InterPro" id="IPR036420">
    <property type="entry name" value="BRCT_dom_sf"/>
</dbReference>
<dbReference type="InterPro" id="IPR013839">
    <property type="entry name" value="DNAligase_adenylation"/>
</dbReference>
<dbReference type="GO" id="GO:0006260">
    <property type="term" value="P:DNA replication"/>
    <property type="evidence" value="ECO:0007669"/>
    <property type="project" value="UniProtKB-KW"/>
</dbReference>
<dbReference type="Gene3D" id="3.30.470.30">
    <property type="entry name" value="DNA ligase/mRNA capping enzyme"/>
    <property type="match status" value="1"/>
</dbReference>
<dbReference type="InterPro" id="IPR001679">
    <property type="entry name" value="DNA_ligase"/>
</dbReference>
<dbReference type="RefSeq" id="WP_051690711.1">
    <property type="nucleotide sequence ID" value="NZ_JMEB01000281.1"/>
</dbReference>
<dbReference type="SUPFAM" id="SSF47781">
    <property type="entry name" value="RuvA domain 2-like"/>
    <property type="match status" value="1"/>
</dbReference>
<evidence type="ECO:0000256" key="4">
    <source>
        <dbReference type="ARBA" id="ARBA00022705"/>
    </source>
</evidence>
<evidence type="ECO:0000313" key="13">
    <source>
        <dbReference type="EMBL" id="OCX72073.1"/>
    </source>
</evidence>
<evidence type="ECO:0000313" key="14">
    <source>
        <dbReference type="Proteomes" id="UP000095008"/>
    </source>
</evidence>
<dbReference type="GO" id="GO:0006281">
    <property type="term" value="P:DNA repair"/>
    <property type="evidence" value="ECO:0007669"/>
    <property type="project" value="UniProtKB-KW"/>
</dbReference>
<evidence type="ECO:0000256" key="3">
    <source>
        <dbReference type="ARBA" id="ARBA00022598"/>
    </source>
</evidence>
<accession>A0A1C2IVI3</accession>
<evidence type="ECO:0000256" key="8">
    <source>
        <dbReference type="ARBA" id="ARBA00022842"/>
    </source>
</evidence>
<comment type="catalytic activity">
    <reaction evidence="11">
        <text>NAD(+) + (deoxyribonucleotide)n-3'-hydroxyl + 5'-phospho-(deoxyribonucleotide)m = (deoxyribonucleotide)n+m + AMP + beta-nicotinamide D-nucleotide.</text>
        <dbReference type="EC" id="6.5.1.2"/>
    </reaction>
</comment>
<proteinExistence type="predicted"/>
<gene>
    <name evidence="13" type="ORF">A6M23_10480</name>
</gene>
<keyword evidence="6" id="KW-0227">DNA damage</keyword>
<dbReference type="InterPro" id="IPR004150">
    <property type="entry name" value="NAD_DNA_ligase_OB"/>
</dbReference>